<feature type="region of interest" description="Disordered" evidence="1">
    <location>
        <begin position="1"/>
        <end position="43"/>
    </location>
</feature>
<dbReference type="AlphaFoldDB" id="A0A9Q1JM89"/>
<evidence type="ECO:0000256" key="1">
    <source>
        <dbReference type="SAM" id="MobiDB-lite"/>
    </source>
</evidence>
<keyword evidence="3" id="KW-1185">Reference proteome</keyword>
<dbReference type="EMBL" id="JAKOGI010001372">
    <property type="protein sequence ID" value="KAJ8425961.1"/>
    <property type="molecule type" value="Genomic_DNA"/>
</dbReference>
<evidence type="ECO:0000313" key="2">
    <source>
        <dbReference type="EMBL" id="KAJ8425961.1"/>
    </source>
</evidence>
<proteinExistence type="predicted"/>
<reference evidence="2" key="1">
    <citation type="submission" date="2022-04" db="EMBL/GenBank/DDBJ databases">
        <title>Carnegiea gigantea Genome sequencing and assembly v2.</title>
        <authorList>
            <person name="Copetti D."/>
            <person name="Sanderson M.J."/>
            <person name="Burquez A."/>
            <person name="Wojciechowski M.F."/>
        </authorList>
    </citation>
    <scope>NUCLEOTIDE SEQUENCE</scope>
    <source>
        <strain evidence="2">SGP5-SGP5p</strain>
        <tissue evidence="2">Aerial part</tissue>
    </source>
</reference>
<evidence type="ECO:0000313" key="3">
    <source>
        <dbReference type="Proteomes" id="UP001153076"/>
    </source>
</evidence>
<name>A0A9Q1JM89_9CARY</name>
<accession>A0A9Q1JM89</accession>
<feature type="compositionally biased region" description="Basic and acidic residues" evidence="1">
    <location>
        <begin position="103"/>
        <end position="121"/>
    </location>
</feature>
<dbReference type="Proteomes" id="UP001153076">
    <property type="component" value="Unassembled WGS sequence"/>
</dbReference>
<dbReference type="OrthoDB" id="781057at2759"/>
<organism evidence="2 3">
    <name type="scientific">Carnegiea gigantea</name>
    <dbReference type="NCBI Taxonomy" id="171969"/>
    <lineage>
        <taxon>Eukaryota</taxon>
        <taxon>Viridiplantae</taxon>
        <taxon>Streptophyta</taxon>
        <taxon>Embryophyta</taxon>
        <taxon>Tracheophyta</taxon>
        <taxon>Spermatophyta</taxon>
        <taxon>Magnoliopsida</taxon>
        <taxon>eudicotyledons</taxon>
        <taxon>Gunneridae</taxon>
        <taxon>Pentapetalae</taxon>
        <taxon>Caryophyllales</taxon>
        <taxon>Cactineae</taxon>
        <taxon>Cactaceae</taxon>
        <taxon>Cactoideae</taxon>
        <taxon>Echinocereeae</taxon>
        <taxon>Carnegiea</taxon>
    </lineage>
</organism>
<gene>
    <name evidence="2" type="ORF">Cgig2_033890</name>
</gene>
<protein>
    <submittedName>
        <fullName evidence="2">Uncharacterized protein</fullName>
    </submittedName>
</protein>
<feature type="region of interest" description="Disordered" evidence="1">
    <location>
        <begin position="100"/>
        <end position="121"/>
    </location>
</feature>
<feature type="compositionally biased region" description="Gly residues" evidence="1">
    <location>
        <begin position="175"/>
        <end position="193"/>
    </location>
</feature>
<feature type="compositionally biased region" description="Basic residues" evidence="1">
    <location>
        <begin position="1"/>
        <end position="12"/>
    </location>
</feature>
<comment type="caution">
    <text evidence="2">The sequence shown here is derived from an EMBL/GenBank/DDBJ whole genome shotgun (WGS) entry which is preliminary data.</text>
</comment>
<feature type="region of interest" description="Disordered" evidence="1">
    <location>
        <begin position="158"/>
        <end position="230"/>
    </location>
</feature>
<sequence>MKQTRKGPKAHTKAADQAQGGLRDRKSGTGTIGLPKKGGHGGKFTWSGNGDIAVVDDFAAAVDAKDPNFEDPADDLELGVLFLSLQKLLRVVFDVGLADDGDREGQGAEENHKRLMSGRDNRTEAAMAFAVREKTRTINKGSWRHYGRHRHEESRCYEIIGYPPSSGTRGKGRGGRSGGEGRGGRPAGGGGRGAGREAVHAATVQDEPQPGSHDAASDAAQVSIPGLSSE</sequence>